<dbReference type="RefSeq" id="WP_316414453.1">
    <property type="nucleotide sequence ID" value="NZ_AP027080.1"/>
</dbReference>
<dbReference type="KEGG" id="msil:METEAL_07380"/>
<keyword evidence="2" id="KW-1185">Reference proteome</keyword>
<protein>
    <submittedName>
        <fullName evidence="1">Uncharacterized protein</fullName>
    </submittedName>
</protein>
<gene>
    <name evidence="1" type="ORF">METEAL_07380</name>
</gene>
<reference evidence="2" key="1">
    <citation type="journal article" date="2023" name="Int. J. Syst. Evol. Microbiol.">
        <title>Mesoterricola silvestris gen. nov., sp. nov., Mesoterricola sediminis sp. nov., Geothrix oryzae sp. nov., Geothrix edaphica sp. nov., Geothrix rubra sp. nov., and Geothrix limicola sp. nov., six novel members of Acidobacteriota isolated from soils.</title>
        <authorList>
            <person name="Itoh H."/>
            <person name="Sugisawa Y."/>
            <person name="Mise K."/>
            <person name="Xu Z."/>
            <person name="Kuniyasu M."/>
            <person name="Ushijima N."/>
            <person name="Kawano K."/>
            <person name="Kobayashi E."/>
            <person name="Shiratori Y."/>
            <person name="Masuda Y."/>
            <person name="Senoo K."/>
        </authorList>
    </citation>
    <scope>NUCLEOTIDE SEQUENCE [LARGE SCALE GENOMIC DNA]</scope>
    <source>
        <strain evidence="2">W79</strain>
    </source>
</reference>
<sequence length="226" mass="26125">MPFDFQRQARSYHQIEHGSRYPRYQAWEFLWEHLQGMGSFRKAASPENIEQTALHLGFFLANWGMLRASSNLPNTNLAFFVDFVRHLDENMPDDFWQLKFDEFRTDTSRAIKLFDQAVNVIVSFDGGVAARISWTETLISKILLGIWGQCPAIDRFYKIGFKLYAKEQGLRVGQNCDGKYLSQLANLAFKNSWPLSGFFSHKKKLSYPSGKVLDMAFFNYGVEHAP</sequence>
<name>A0AA48GKS1_9BACT</name>
<dbReference type="Proteomes" id="UP001238179">
    <property type="component" value="Chromosome"/>
</dbReference>
<dbReference type="EMBL" id="AP027080">
    <property type="protein sequence ID" value="BDU71564.1"/>
    <property type="molecule type" value="Genomic_DNA"/>
</dbReference>
<evidence type="ECO:0000313" key="1">
    <source>
        <dbReference type="EMBL" id="BDU71564.1"/>
    </source>
</evidence>
<accession>A0AA48GKS1</accession>
<proteinExistence type="predicted"/>
<dbReference type="AlphaFoldDB" id="A0AA48GKS1"/>
<evidence type="ECO:0000313" key="2">
    <source>
        <dbReference type="Proteomes" id="UP001238179"/>
    </source>
</evidence>
<organism evidence="1 2">
    <name type="scientific">Mesoterricola silvestris</name>
    <dbReference type="NCBI Taxonomy" id="2927979"/>
    <lineage>
        <taxon>Bacteria</taxon>
        <taxon>Pseudomonadati</taxon>
        <taxon>Acidobacteriota</taxon>
        <taxon>Holophagae</taxon>
        <taxon>Holophagales</taxon>
        <taxon>Holophagaceae</taxon>
        <taxon>Mesoterricola</taxon>
    </lineage>
</organism>